<evidence type="ECO:0000313" key="1">
    <source>
        <dbReference type="EMBL" id="RKQ90905.1"/>
    </source>
</evidence>
<evidence type="ECO:0008006" key="3">
    <source>
        <dbReference type="Google" id="ProtNLM"/>
    </source>
</evidence>
<evidence type="ECO:0000313" key="2">
    <source>
        <dbReference type="Proteomes" id="UP000278962"/>
    </source>
</evidence>
<accession>A0A660L9H0</accession>
<protein>
    <recommendedName>
        <fullName evidence="3">PD-(D/E)XK nuclease superfamily protein</fullName>
    </recommendedName>
</protein>
<dbReference type="Proteomes" id="UP000278962">
    <property type="component" value="Unassembled WGS sequence"/>
</dbReference>
<sequence>MIDTALALIEAPKGATEPRLTACMTEVLAADPHAAAEFARALLRVAPNDTARDRLGPVPPRLTTRGEHRFTAGGRLSRRDRRADLSLTADDSWGLIVEAKLDAPFSKGQLEDSLRAGPAAFDLASEASMAVLALTSNVHAFGRFKDPDRRWLGIVLWHDVLADLFALEFDDPELTVRWQQLLSVYTRRERFGKLGAVRPAPRTQLEFAAERARRHIETRLGTPVELRGNRSGRVVQGGARTGWVQYGFRAKGQKCVLTVESLRPKQRPRALVIREDPGDVRLEFARFPAELLAFEDALHEALDVFLAHDGRAPRQ</sequence>
<proteinExistence type="predicted"/>
<dbReference type="AlphaFoldDB" id="A0A660L9H0"/>
<reference evidence="1 2" key="1">
    <citation type="submission" date="2018-10" db="EMBL/GenBank/DDBJ databases">
        <title>Genomic Encyclopedia of Archaeal and Bacterial Type Strains, Phase II (KMG-II): from individual species to whole genera.</title>
        <authorList>
            <person name="Goeker M."/>
        </authorList>
    </citation>
    <scope>NUCLEOTIDE SEQUENCE [LARGE SCALE GENOMIC DNA]</scope>
    <source>
        <strain evidence="1 2">DSM 14954</strain>
    </source>
</reference>
<keyword evidence="2" id="KW-1185">Reference proteome</keyword>
<dbReference type="EMBL" id="RBIL01000001">
    <property type="protein sequence ID" value="RKQ90905.1"/>
    <property type="molecule type" value="Genomic_DNA"/>
</dbReference>
<name>A0A660L9H0_9ACTN</name>
<organism evidence="1 2">
    <name type="scientific">Solirubrobacter pauli</name>
    <dbReference type="NCBI Taxonomy" id="166793"/>
    <lineage>
        <taxon>Bacteria</taxon>
        <taxon>Bacillati</taxon>
        <taxon>Actinomycetota</taxon>
        <taxon>Thermoleophilia</taxon>
        <taxon>Solirubrobacterales</taxon>
        <taxon>Solirubrobacteraceae</taxon>
        <taxon>Solirubrobacter</taxon>
    </lineage>
</organism>
<gene>
    <name evidence="1" type="ORF">C8N24_0720</name>
</gene>
<comment type="caution">
    <text evidence="1">The sequence shown here is derived from an EMBL/GenBank/DDBJ whole genome shotgun (WGS) entry which is preliminary data.</text>
</comment>